<organism evidence="3 4">
    <name type="scientific">Lojkania enalia</name>
    <dbReference type="NCBI Taxonomy" id="147567"/>
    <lineage>
        <taxon>Eukaryota</taxon>
        <taxon>Fungi</taxon>
        <taxon>Dikarya</taxon>
        <taxon>Ascomycota</taxon>
        <taxon>Pezizomycotina</taxon>
        <taxon>Dothideomycetes</taxon>
        <taxon>Pleosporomycetidae</taxon>
        <taxon>Pleosporales</taxon>
        <taxon>Pleosporales incertae sedis</taxon>
        <taxon>Lojkania</taxon>
    </lineage>
</organism>
<name>A0A9P4N7S4_9PLEO</name>
<accession>A0A9P4N7S4</accession>
<feature type="compositionally biased region" description="Polar residues" evidence="1">
    <location>
        <begin position="165"/>
        <end position="177"/>
    </location>
</feature>
<dbReference type="AlphaFoldDB" id="A0A9P4N7S4"/>
<evidence type="ECO:0000313" key="4">
    <source>
        <dbReference type="Proteomes" id="UP000800093"/>
    </source>
</evidence>
<dbReference type="EMBL" id="ML986635">
    <property type="protein sequence ID" value="KAF2262811.1"/>
    <property type="molecule type" value="Genomic_DNA"/>
</dbReference>
<keyword evidence="4" id="KW-1185">Reference proteome</keyword>
<keyword evidence="2" id="KW-1133">Transmembrane helix</keyword>
<keyword evidence="2" id="KW-0812">Transmembrane</keyword>
<evidence type="ECO:0000313" key="3">
    <source>
        <dbReference type="EMBL" id="KAF2262811.1"/>
    </source>
</evidence>
<evidence type="ECO:0000256" key="1">
    <source>
        <dbReference type="SAM" id="MobiDB-lite"/>
    </source>
</evidence>
<reference evidence="4" key="1">
    <citation type="journal article" date="2020" name="Stud. Mycol.">
        <title>101 Dothideomycetes genomes: A test case for predicting lifestyles and emergence of pathogens.</title>
        <authorList>
            <person name="Haridas S."/>
            <person name="Albert R."/>
            <person name="Binder M."/>
            <person name="Bloem J."/>
            <person name="LaButti K."/>
            <person name="Salamov A."/>
            <person name="Andreopoulos B."/>
            <person name="Baker S."/>
            <person name="Barry K."/>
            <person name="Bills G."/>
            <person name="Bluhm B."/>
            <person name="Cannon C."/>
            <person name="Castanera R."/>
            <person name="Culley D."/>
            <person name="Daum C."/>
            <person name="Ezra D."/>
            <person name="Gonzalez J."/>
            <person name="Henrissat B."/>
            <person name="Kuo A."/>
            <person name="Liang C."/>
            <person name="Lipzen A."/>
            <person name="Lutzoni F."/>
            <person name="Magnuson J."/>
            <person name="Mondo S."/>
            <person name="Nolan M."/>
            <person name="Ohm R."/>
            <person name="Pangilinan J."/>
            <person name="Park H.-J."/>
            <person name="Ramirez L."/>
            <person name="Alfaro M."/>
            <person name="Sun H."/>
            <person name="Tritt A."/>
            <person name="Yoshinaga Y."/>
            <person name="Zwiers L.-H."/>
            <person name="Turgeon B."/>
            <person name="Goodwin S."/>
            <person name="Spatafora J."/>
            <person name="Crous P."/>
            <person name="Grigoriev I."/>
        </authorList>
    </citation>
    <scope>NUCLEOTIDE SEQUENCE [LARGE SCALE GENOMIC DNA]</scope>
    <source>
        <strain evidence="4">CBS 304.66</strain>
    </source>
</reference>
<feature type="transmembrane region" description="Helical" evidence="2">
    <location>
        <begin position="327"/>
        <end position="346"/>
    </location>
</feature>
<dbReference type="Proteomes" id="UP000800093">
    <property type="component" value="Unassembled WGS sequence"/>
</dbReference>
<evidence type="ECO:0000256" key="2">
    <source>
        <dbReference type="SAM" id="Phobius"/>
    </source>
</evidence>
<proteinExistence type="predicted"/>
<sequence length="352" mass="39569">MSQYPLSKLAGLVVEAVGRNVVSWVPSIPSPRPMVIGTSPHDSNTDKVVDNDDNQRWVREVLNRRARGPREELVVAVYRALPEFAQHRKYRAEVVFKLISELRKMSNLKRGVNSQEFLERVRRFLKDESGKAWVNAWLQPDTSEIDSIISSPMLFPNADSDRQHVTVTMSEPTSRPPDTTAHGEAKSTLQPGGLSVPTSPAMSKPTAVQLRPGPNGFSLQHRSLGRGADRNKAILPPLDWMWSGRTPFTTNPFEPESSTPRLDPGTTVLKPHRRRFSDSHLSVCPKCLTTHGAPLMLDPTTTMNAQFEVIRVARYERGQKTVVINELMLFLRIMLILSIVMLFVRYSDGKLT</sequence>
<comment type="caution">
    <text evidence="3">The sequence shown here is derived from an EMBL/GenBank/DDBJ whole genome shotgun (WGS) entry which is preliminary data.</text>
</comment>
<gene>
    <name evidence="3" type="ORF">CC78DRAFT_545447</name>
</gene>
<protein>
    <submittedName>
        <fullName evidence="3">Uncharacterized protein</fullName>
    </submittedName>
</protein>
<keyword evidence="2" id="KW-0472">Membrane</keyword>
<feature type="region of interest" description="Disordered" evidence="1">
    <location>
        <begin position="163"/>
        <end position="230"/>
    </location>
</feature>